<organism evidence="1 2">
    <name type="scientific">Lepidopterella palustris CBS 459.81</name>
    <dbReference type="NCBI Taxonomy" id="1314670"/>
    <lineage>
        <taxon>Eukaryota</taxon>
        <taxon>Fungi</taxon>
        <taxon>Dikarya</taxon>
        <taxon>Ascomycota</taxon>
        <taxon>Pezizomycotina</taxon>
        <taxon>Dothideomycetes</taxon>
        <taxon>Pleosporomycetidae</taxon>
        <taxon>Mytilinidiales</taxon>
        <taxon>Argynnaceae</taxon>
        <taxon>Lepidopterella</taxon>
    </lineage>
</organism>
<accession>A0A8E2J9L7</accession>
<dbReference type="Gene3D" id="2.60.120.620">
    <property type="entry name" value="q2cbj1_9rhob like domain"/>
    <property type="match status" value="1"/>
</dbReference>
<keyword evidence="2" id="KW-1185">Reference proteome</keyword>
<name>A0A8E2J9L7_9PEZI</name>
<evidence type="ECO:0000313" key="2">
    <source>
        <dbReference type="Proteomes" id="UP000250266"/>
    </source>
</evidence>
<evidence type="ECO:0008006" key="3">
    <source>
        <dbReference type="Google" id="ProtNLM"/>
    </source>
</evidence>
<sequence length="234" mass="26558">MTVEDLGVQVPTSAESYKLLLYEEGAFFKAHRDTEKTPGMFGTLVICLPSEHTGGEVHLSHDGKKMVLETGPTSQFDLSTLAWYSDVQHAIQPIKSGYRPVLTYNLVQIAGVRKPTAELLDENHSRLEKLLRTWKRDFDYLDMFVHPFEHKYTEASLRASNLKDRDGALGNYLQNVCSANGVYFFLANMTHETCEDQYGDGDDDQTTLYHVTNPSGQVIRDSMYLDHETFLPKI</sequence>
<evidence type="ECO:0000313" key="1">
    <source>
        <dbReference type="EMBL" id="OCK74373.1"/>
    </source>
</evidence>
<dbReference type="PANTHER" id="PTHR33099">
    <property type="entry name" value="FE2OG DIOXYGENASE DOMAIN-CONTAINING PROTEIN"/>
    <property type="match status" value="1"/>
</dbReference>
<dbReference type="EMBL" id="KV745495">
    <property type="protein sequence ID" value="OCK74373.1"/>
    <property type="molecule type" value="Genomic_DNA"/>
</dbReference>
<dbReference type="PANTHER" id="PTHR33099:SF7">
    <property type="entry name" value="MYND-TYPE DOMAIN-CONTAINING PROTEIN"/>
    <property type="match status" value="1"/>
</dbReference>
<gene>
    <name evidence="1" type="ORF">K432DRAFT_469906</name>
</gene>
<reference evidence="1 2" key="1">
    <citation type="journal article" date="2016" name="Nat. Commun.">
        <title>Ectomycorrhizal ecology is imprinted in the genome of the dominant symbiotic fungus Cenococcum geophilum.</title>
        <authorList>
            <consortium name="DOE Joint Genome Institute"/>
            <person name="Peter M."/>
            <person name="Kohler A."/>
            <person name="Ohm R.A."/>
            <person name="Kuo A."/>
            <person name="Krutzmann J."/>
            <person name="Morin E."/>
            <person name="Arend M."/>
            <person name="Barry K.W."/>
            <person name="Binder M."/>
            <person name="Choi C."/>
            <person name="Clum A."/>
            <person name="Copeland A."/>
            <person name="Grisel N."/>
            <person name="Haridas S."/>
            <person name="Kipfer T."/>
            <person name="LaButti K."/>
            <person name="Lindquist E."/>
            <person name="Lipzen A."/>
            <person name="Maire R."/>
            <person name="Meier B."/>
            <person name="Mihaltcheva S."/>
            <person name="Molinier V."/>
            <person name="Murat C."/>
            <person name="Poggeler S."/>
            <person name="Quandt C.A."/>
            <person name="Sperisen C."/>
            <person name="Tritt A."/>
            <person name="Tisserant E."/>
            <person name="Crous P.W."/>
            <person name="Henrissat B."/>
            <person name="Nehls U."/>
            <person name="Egli S."/>
            <person name="Spatafora J.W."/>
            <person name="Grigoriev I.V."/>
            <person name="Martin F.M."/>
        </authorList>
    </citation>
    <scope>NUCLEOTIDE SEQUENCE [LARGE SCALE GENOMIC DNA]</scope>
    <source>
        <strain evidence="1 2">CBS 459.81</strain>
    </source>
</reference>
<protein>
    <recommendedName>
        <fullName evidence="3">Prolyl 4-hydroxylase alpha subunit Fe(2+) 2OG dioxygenase domain-containing protein</fullName>
    </recommendedName>
</protein>
<dbReference type="AlphaFoldDB" id="A0A8E2J9L7"/>
<dbReference type="Proteomes" id="UP000250266">
    <property type="component" value="Unassembled WGS sequence"/>
</dbReference>
<proteinExistence type="predicted"/>
<dbReference type="OrthoDB" id="27483at2759"/>